<evidence type="ECO:0000313" key="2">
    <source>
        <dbReference type="EMBL" id="MDN0069067.1"/>
    </source>
</evidence>
<reference evidence="2" key="1">
    <citation type="submission" date="2023-06" db="EMBL/GenBank/DDBJ databases">
        <authorList>
            <person name="Zeman M."/>
            <person name="Kubasova T."/>
            <person name="Jahodarova E."/>
            <person name="Nykrynova M."/>
            <person name="Rychlik I."/>
        </authorList>
    </citation>
    <scope>NUCLEOTIDE SEQUENCE</scope>
    <source>
        <strain evidence="2">15_COKtk</strain>
    </source>
</reference>
<dbReference type="PANTHER" id="PTHR33408:SF2">
    <property type="entry name" value="TRANSPOSASE DDE DOMAIN-CONTAINING PROTEIN"/>
    <property type="match status" value="1"/>
</dbReference>
<gene>
    <name evidence="2" type="ORF">QVN40_05035</name>
</gene>
<dbReference type="Proteomes" id="UP001168505">
    <property type="component" value="Unassembled WGS sequence"/>
</dbReference>
<dbReference type="InterPro" id="IPR025668">
    <property type="entry name" value="Tnp_DDE_dom"/>
</dbReference>
<protein>
    <submittedName>
        <fullName evidence="2">Transposase</fullName>
    </submittedName>
</protein>
<evidence type="ECO:0000313" key="3">
    <source>
        <dbReference type="Proteomes" id="UP001168505"/>
    </source>
</evidence>
<name>A0AAW7K1I9_9ACTN</name>
<reference evidence="2" key="2">
    <citation type="submission" date="2023-08" db="EMBL/GenBank/DDBJ databases">
        <title>Identification and characterization of horizontal gene transfer across gut microbiota members of farm animals based on homology search.</title>
        <authorList>
            <person name="Schwarzerova J."/>
            <person name="Nykrynova M."/>
            <person name="Jureckova K."/>
            <person name="Cejkova D."/>
            <person name="Rychlik I."/>
        </authorList>
    </citation>
    <scope>NUCLEOTIDE SEQUENCE</scope>
    <source>
        <strain evidence="2">15_COKtk</strain>
    </source>
</reference>
<dbReference type="PANTHER" id="PTHR33408">
    <property type="entry name" value="TRANSPOSASE"/>
    <property type="match status" value="1"/>
</dbReference>
<dbReference type="RefSeq" id="WP_161938965.1">
    <property type="nucleotide sequence ID" value="NZ_CABKVW010000003.1"/>
</dbReference>
<accession>A0AAW7K1I9</accession>
<feature type="domain" description="Transposase DDE" evidence="1">
    <location>
        <begin position="4"/>
        <end position="92"/>
    </location>
</feature>
<proteinExistence type="predicted"/>
<dbReference type="Pfam" id="PF13751">
    <property type="entry name" value="DDE_Tnp_1_6"/>
    <property type="match status" value="1"/>
</dbReference>
<dbReference type="EMBL" id="JAUEIR010000004">
    <property type="protein sequence ID" value="MDN0069067.1"/>
    <property type="molecule type" value="Genomic_DNA"/>
</dbReference>
<organism evidence="2 3">
    <name type="scientific">Collinsella ihumii</name>
    <dbReference type="NCBI Taxonomy" id="1720204"/>
    <lineage>
        <taxon>Bacteria</taxon>
        <taxon>Bacillati</taxon>
        <taxon>Actinomycetota</taxon>
        <taxon>Coriobacteriia</taxon>
        <taxon>Coriobacteriales</taxon>
        <taxon>Coriobacteriaceae</taxon>
        <taxon>Collinsella</taxon>
    </lineage>
</organism>
<dbReference type="AlphaFoldDB" id="A0AAW7K1I9"/>
<evidence type="ECO:0000259" key="1">
    <source>
        <dbReference type="Pfam" id="PF13751"/>
    </source>
</evidence>
<comment type="caution">
    <text evidence="2">The sequence shown here is derived from an EMBL/GenBank/DDBJ whole genome shotgun (WGS) entry which is preliminary data.</text>
</comment>
<sequence>MKQIRARCSRSEDADRPRRIRVNPTLNAFRGRASEMLRSEAGSALRKRRSVDVETAFGNIKRNLGFTRFTLRGLEKVELEWRLVATGHNIRKPFLAESRKAGAGAPA</sequence>